<accession>A0A5Q0QBT8</accession>
<dbReference type="AlphaFoldDB" id="A0A5Q0QBT8"/>
<name>A0A5Q0QBT8_9SPHI</name>
<dbReference type="Pfam" id="PF09697">
    <property type="entry name" value="Porph_ging"/>
    <property type="match status" value="1"/>
</dbReference>
<dbReference type="EMBL" id="CP045652">
    <property type="protein sequence ID" value="QGA26956.1"/>
    <property type="molecule type" value="Genomic_DNA"/>
</dbReference>
<evidence type="ECO:0000313" key="2">
    <source>
        <dbReference type="Proteomes" id="UP000326921"/>
    </source>
</evidence>
<organism evidence="1 2">
    <name type="scientific">Sphingobacterium zhuxiongii</name>
    <dbReference type="NCBI Taxonomy" id="2662364"/>
    <lineage>
        <taxon>Bacteria</taxon>
        <taxon>Pseudomonadati</taxon>
        <taxon>Bacteroidota</taxon>
        <taxon>Sphingobacteriia</taxon>
        <taxon>Sphingobacteriales</taxon>
        <taxon>Sphingobacteriaceae</taxon>
        <taxon>Sphingobacterium</taxon>
    </lineage>
</organism>
<sequence>MGFTLIKIRVDPFILYNTNHAFMMNKFNLLLIFFLIMGNYCTAQKLHARYENILSPSATYMEHVYFEDGKNMSIRDSIRVKVESESELEEDFNTASMTVVLDNSTVYCGLVWHEVGKLEMHETRGYENQNYLVEDTTFPGISWNLEDSKEEKFGDYQCKRATADYRGTKLIAYYTEQIPIPAGPNKFTGLPGLIVMVYNEGVFPNYWLLKEVKYPYVGEVPVNEEYIGSLPKISLEKFVVREEEKVAQQIKIMHSKLPEGVEIETPKDSKKIRGTVEQVYEWEKTTN</sequence>
<proteinExistence type="predicted"/>
<dbReference type="NCBIfam" id="TIGR01200">
    <property type="entry name" value="GLPGLI"/>
    <property type="match status" value="1"/>
</dbReference>
<reference evidence="1 2" key="1">
    <citation type="submission" date="2019-10" db="EMBL/GenBank/DDBJ databases">
        <authorList>
            <person name="Dong K."/>
        </authorList>
    </citation>
    <scope>NUCLEOTIDE SEQUENCE [LARGE SCALE GENOMIC DNA]</scope>
    <source>
        <strain evidence="2">dk4302</strain>
    </source>
</reference>
<gene>
    <name evidence="1" type="ORF">GFH32_11795</name>
</gene>
<dbReference type="KEGG" id="sphe:GFH32_11795"/>
<protein>
    <submittedName>
        <fullName evidence="1">GLPGLI family protein</fullName>
    </submittedName>
</protein>
<keyword evidence="2" id="KW-1185">Reference proteome</keyword>
<evidence type="ECO:0000313" key="1">
    <source>
        <dbReference type="EMBL" id="QGA26956.1"/>
    </source>
</evidence>
<dbReference type="InterPro" id="IPR005901">
    <property type="entry name" value="GLPGLI"/>
</dbReference>
<dbReference type="Proteomes" id="UP000326921">
    <property type="component" value="Chromosome"/>
</dbReference>